<dbReference type="AlphaFoldDB" id="A0A1H5TQY8"/>
<keyword evidence="6" id="KW-0560">Oxidoreductase</keyword>
<dbReference type="Gene3D" id="3.40.50.720">
    <property type="entry name" value="NAD(P)-binding Rossmann-like Domain"/>
    <property type="match status" value="1"/>
</dbReference>
<dbReference type="InterPro" id="IPR029903">
    <property type="entry name" value="RmlD-like-bd"/>
</dbReference>
<sequence length="309" mass="32868">MQVPRPVLITGATGQVGGALVSLLRETGRPLLTPGRHDLDLSDPDSIRTYIRAHEPGWILNPAAYTQVDKAESDEASAAAINAIAPGIIGEAAASVGAGVVHFSTDYVFSGEGTIPWKEDDPKAPQNVYGATKLAGEQALAASGAPHVIFRTSWVYAAGGKNFPLTILRLAGDRAQMNIVADQIGAPTLADDLAALTLHTIVAAERGGDPGDVLRTGLGGVYHACNAGETSWCGFANEVLRLAQQCEPKKTFAKLVPIPTSDYPTPAKRPLNSRLNCHRIHKDLGFVMPTWTSGTERFISQLFPDTRRD</sequence>
<comment type="function">
    <text evidence="6">Catalyzes the reduction of dTDP-6-deoxy-L-lyxo-4-hexulose to yield dTDP-L-rhamnose.</text>
</comment>
<evidence type="ECO:0000256" key="5">
    <source>
        <dbReference type="ARBA" id="ARBA00048200"/>
    </source>
</evidence>
<evidence type="ECO:0000256" key="4">
    <source>
        <dbReference type="ARBA" id="ARBA00017099"/>
    </source>
</evidence>
<dbReference type="InterPro" id="IPR005913">
    <property type="entry name" value="dTDP_dehydrorham_reduct"/>
</dbReference>
<evidence type="ECO:0000256" key="3">
    <source>
        <dbReference type="ARBA" id="ARBA00012929"/>
    </source>
</evidence>
<feature type="domain" description="RmlD-like substrate binding" evidence="7">
    <location>
        <begin position="7"/>
        <end position="301"/>
    </location>
</feature>
<dbReference type="Pfam" id="PF04321">
    <property type="entry name" value="RmlD_sub_bind"/>
    <property type="match status" value="1"/>
</dbReference>
<dbReference type="NCBIfam" id="TIGR01214">
    <property type="entry name" value="rmlD"/>
    <property type="match status" value="1"/>
</dbReference>
<dbReference type="Proteomes" id="UP000236728">
    <property type="component" value="Unassembled WGS sequence"/>
</dbReference>
<evidence type="ECO:0000313" key="9">
    <source>
        <dbReference type="Proteomes" id="UP000236728"/>
    </source>
</evidence>
<dbReference type="PANTHER" id="PTHR10491">
    <property type="entry name" value="DTDP-4-DEHYDRORHAMNOSE REDUCTASE"/>
    <property type="match status" value="1"/>
</dbReference>
<reference evidence="8 9" key="1">
    <citation type="submission" date="2016-10" db="EMBL/GenBank/DDBJ databases">
        <authorList>
            <person name="de Groot N.N."/>
        </authorList>
    </citation>
    <scope>NUCLEOTIDE SEQUENCE [LARGE SCALE GENOMIC DNA]</scope>
    <source>
        <strain evidence="8 9">DSM 22489</strain>
    </source>
</reference>
<dbReference type="Gene3D" id="3.90.25.10">
    <property type="entry name" value="UDP-galactose 4-epimerase, domain 1"/>
    <property type="match status" value="1"/>
</dbReference>
<comment type="catalytic activity">
    <reaction evidence="5">
        <text>dTDP-beta-L-rhamnose + NADP(+) = dTDP-4-dehydro-beta-L-rhamnose + NADPH + H(+)</text>
        <dbReference type="Rhea" id="RHEA:21796"/>
        <dbReference type="ChEBI" id="CHEBI:15378"/>
        <dbReference type="ChEBI" id="CHEBI:57510"/>
        <dbReference type="ChEBI" id="CHEBI:57783"/>
        <dbReference type="ChEBI" id="CHEBI:58349"/>
        <dbReference type="ChEBI" id="CHEBI:62830"/>
        <dbReference type="EC" id="1.1.1.133"/>
    </reaction>
</comment>
<evidence type="ECO:0000256" key="6">
    <source>
        <dbReference type="RuleBase" id="RU364082"/>
    </source>
</evidence>
<dbReference type="GO" id="GO:0019305">
    <property type="term" value="P:dTDP-rhamnose biosynthetic process"/>
    <property type="evidence" value="ECO:0007669"/>
    <property type="project" value="UniProtKB-UniPathway"/>
</dbReference>
<dbReference type="SUPFAM" id="SSF51735">
    <property type="entry name" value="NAD(P)-binding Rossmann-fold domains"/>
    <property type="match status" value="1"/>
</dbReference>
<evidence type="ECO:0000256" key="2">
    <source>
        <dbReference type="ARBA" id="ARBA00010944"/>
    </source>
</evidence>
<dbReference type="PANTHER" id="PTHR10491:SF4">
    <property type="entry name" value="METHIONINE ADENOSYLTRANSFERASE 2 SUBUNIT BETA"/>
    <property type="match status" value="1"/>
</dbReference>
<keyword evidence="9" id="KW-1185">Reference proteome</keyword>
<comment type="similarity">
    <text evidence="2 6">Belongs to the dTDP-4-dehydrorhamnose reductase family.</text>
</comment>
<proteinExistence type="inferred from homology"/>
<comment type="pathway">
    <text evidence="1 6">Carbohydrate biosynthesis; dTDP-L-rhamnose biosynthesis.</text>
</comment>
<name>A0A1H5TQY8_9BACT</name>
<dbReference type="GO" id="GO:0008831">
    <property type="term" value="F:dTDP-4-dehydrorhamnose reductase activity"/>
    <property type="evidence" value="ECO:0007669"/>
    <property type="project" value="UniProtKB-EC"/>
</dbReference>
<accession>A0A1H5TQY8</accession>
<dbReference type="InterPro" id="IPR036291">
    <property type="entry name" value="NAD(P)-bd_dom_sf"/>
</dbReference>
<dbReference type="RefSeq" id="WP_103931600.1">
    <property type="nucleotide sequence ID" value="NZ_FNVA01000001.1"/>
</dbReference>
<dbReference type="UniPathway" id="UPA00124"/>
<evidence type="ECO:0000313" key="8">
    <source>
        <dbReference type="EMBL" id="SEF65170.1"/>
    </source>
</evidence>
<dbReference type="GO" id="GO:0005829">
    <property type="term" value="C:cytosol"/>
    <property type="evidence" value="ECO:0007669"/>
    <property type="project" value="TreeGrafter"/>
</dbReference>
<evidence type="ECO:0000259" key="7">
    <source>
        <dbReference type="Pfam" id="PF04321"/>
    </source>
</evidence>
<protein>
    <recommendedName>
        <fullName evidence="4 6">dTDP-4-dehydrorhamnose reductase</fullName>
        <ecNumber evidence="3 6">1.1.1.133</ecNumber>
    </recommendedName>
</protein>
<dbReference type="OrthoDB" id="9803892at2"/>
<organism evidence="8 9">
    <name type="scientific">Bryocella elongata</name>
    <dbReference type="NCBI Taxonomy" id="863522"/>
    <lineage>
        <taxon>Bacteria</taxon>
        <taxon>Pseudomonadati</taxon>
        <taxon>Acidobacteriota</taxon>
        <taxon>Terriglobia</taxon>
        <taxon>Terriglobales</taxon>
        <taxon>Acidobacteriaceae</taxon>
        <taxon>Bryocella</taxon>
    </lineage>
</organism>
<dbReference type="EC" id="1.1.1.133" evidence="3 6"/>
<keyword evidence="6" id="KW-0521">NADP</keyword>
<dbReference type="CDD" id="cd05254">
    <property type="entry name" value="dTDP_HR_like_SDR_e"/>
    <property type="match status" value="1"/>
</dbReference>
<evidence type="ECO:0000256" key="1">
    <source>
        <dbReference type="ARBA" id="ARBA00004781"/>
    </source>
</evidence>
<dbReference type="EMBL" id="FNVA01000001">
    <property type="protein sequence ID" value="SEF65170.1"/>
    <property type="molecule type" value="Genomic_DNA"/>
</dbReference>
<gene>
    <name evidence="8" type="ORF">SAMN05421819_0705</name>
</gene>